<sequence length="70" mass="7924">MAKIKRSSMPPPFISNPQIKILVGMKLGTNIGLGFLESFTSSLMVFVRYVSRILRNRHIVLSMAQVEYPL</sequence>
<gene>
    <name evidence="1" type="ORF">IQ782_20120</name>
</gene>
<dbReference type="RefSeq" id="WP_194136467.1">
    <property type="nucleotide sequence ID" value="NZ_JADFFK010000017.1"/>
</dbReference>
<evidence type="ECO:0000313" key="2">
    <source>
        <dbReference type="Proteomes" id="UP000607796"/>
    </source>
</evidence>
<dbReference type="Proteomes" id="UP000607796">
    <property type="component" value="Unassembled WGS sequence"/>
</dbReference>
<comment type="caution">
    <text evidence="1">The sequence shown here is derived from an EMBL/GenBank/DDBJ whole genome shotgun (WGS) entry which is preliminary data.</text>
</comment>
<keyword evidence="2" id="KW-1185">Reference proteome</keyword>
<proteinExistence type="predicted"/>
<name>A0ABR9X6D2_9RHOB</name>
<dbReference type="EMBL" id="JADFFK010000017">
    <property type="protein sequence ID" value="MBE9639165.1"/>
    <property type="molecule type" value="Genomic_DNA"/>
</dbReference>
<accession>A0ABR9X6D2</accession>
<protein>
    <submittedName>
        <fullName evidence="1">Uncharacterized protein</fullName>
    </submittedName>
</protein>
<evidence type="ECO:0000313" key="1">
    <source>
        <dbReference type="EMBL" id="MBE9639165.1"/>
    </source>
</evidence>
<organism evidence="1 2">
    <name type="scientific">Salipiger mangrovisoli</name>
    <dbReference type="NCBI Taxonomy" id="2865933"/>
    <lineage>
        <taxon>Bacteria</taxon>
        <taxon>Pseudomonadati</taxon>
        <taxon>Pseudomonadota</taxon>
        <taxon>Alphaproteobacteria</taxon>
        <taxon>Rhodobacterales</taxon>
        <taxon>Roseobacteraceae</taxon>
        <taxon>Salipiger</taxon>
    </lineage>
</organism>
<reference evidence="1 2" key="1">
    <citation type="journal article" date="2021" name="Int. J. Syst. Evol. Microbiol.">
        <title>Salipiger mangrovisoli sp. nov., isolated from mangrove soil and the proposal for the reclassification of Paraphaeobacter pallidus as Salipiger pallidus comb. nov.</title>
        <authorList>
            <person name="Du J."/>
            <person name="Liu Y."/>
            <person name="Pei T."/>
            <person name="Deng M.R."/>
            <person name="Zhu H."/>
        </authorList>
    </citation>
    <scope>NUCLEOTIDE SEQUENCE [LARGE SCALE GENOMIC DNA]</scope>
    <source>
        <strain evidence="1 2">6D45A</strain>
    </source>
</reference>